<evidence type="ECO:0000313" key="10">
    <source>
        <dbReference type="EMBL" id="TBW22192.1"/>
    </source>
</evidence>
<keyword evidence="6" id="KW-0408">Iron</keyword>
<keyword evidence="3" id="KW-0410">Iron transport</keyword>
<evidence type="ECO:0000256" key="7">
    <source>
        <dbReference type="ARBA" id="ARBA00023065"/>
    </source>
</evidence>
<keyword evidence="1" id="KW-0813">Transport</keyword>
<gene>
    <name evidence="10" type="ORF">EZJ44_05060</name>
</gene>
<comment type="caution">
    <text evidence="10">The sequence shown here is derived from an EMBL/GenBank/DDBJ whole genome shotgun (WGS) entry which is preliminary data.</text>
</comment>
<organism evidence="10 11">
    <name type="scientific">Arcanobacterium bovis</name>
    <dbReference type="NCBI Taxonomy" id="2529275"/>
    <lineage>
        <taxon>Bacteria</taxon>
        <taxon>Bacillati</taxon>
        <taxon>Actinomycetota</taxon>
        <taxon>Actinomycetes</taxon>
        <taxon>Actinomycetales</taxon>
        <taxon>Actinomycetaceae</taxon>
        <taxon>Arcanobacterium</taxon>
    </lineage>
</organism>
<keyword evidence="4" id="KW-0547">Nucleotide-binding</keyword>
<evidence type="ECO:0000256" key="5">
    <source>
        <dbReference type="ARBA" id="ARBA00022840"/>
    </source>
</evidence>
<keyword evidence="8" id="KW-0472">Membrane</keyword>
<sequence>MALTNPPQVPAGKDCAGLEVRGLTVHRNPKSAPILHNIDLTVQPGKVLALIGPSGSGKTTLVQAIAGLLKATAGSINVDSCAITNNSLTDRPSGYVSQDPTLFGNMTVWQNVAYGLDDSSIPDRKYHDMIDIALAEMNISGIALAKPSQLSGGQRQRVALARTLVRRPRVLLLDEPLAHVDDAVRKVIRKDILFQIQRLNIATIYVTHDVDEACAIGDALAVMNDGVIAQCTNPQKAYEQPNSRFVARFMGIPNIVDVNTPPHSPSGFVLLGRSACVFPGEAHADKLALCIPAERIRISSTTATIDPSTSTNTHNNNSLACLTGKIINRYFVRSFYQYEIETEVGTLVVHETSHHGAKNIGDDVRLDIEYGWLVPHGK</sequence>
<dbReference type="AlphaFoldDB" id="A0A4V2KR57"/>
<feature type="domain" description="ABC transporter" evidence="9">
    <location>
        <begin position="20"/>
        <end position="250"/>
    </location>
</feature>
<keyword evidence="5 10" id="KW-0067">ATP-binding</keyword>
<dbReference type="InterPro" id="IPR003439">
    <property type="entry name" value="ABC_transporter-like_ATP-bd"/>
</dbReference>
<dbReference type="InterPro" id="IPR003593">
    <property type="entry name" value="AAA+_ATPase"/>
</dbReference>
<dbReference type="EMBL" id="SJDT01000003">
    <property type="protein sequence ID" value="TBW22192.1"/>
    <property type="molecule type" value="Genomic_DNA"/>
</dbReference>
<keyword evidence="2" id="KW-1003">Cell membrane</keyword>
<dbReference type="Proteomes" id="UP000293036">
    <property type="component" value="Unassembled WGS sequence"/>
</dbReference>
<protein>
    <submittedName>
        <fullName evidence="10">ABC transporter ATP-binding protein</fullName>
    </submittedName>
</protein>
<dbReference type="InterPro" id="IPR027417">
    <property type="entry name" value="P-loop_NTPase"/>
</dbReference>
<dbReference type="InterPro" id="IPR017871">
    <property type="entry name" value="ABC_transporter-like_CS"/>
</dbReference>
<dbReference type="PANTHER" id="PTHR42781">
    <property type="entry name" value="SPERMIDINE/PUTRESCINE IMPORT ATP-BINDING PROTEIN POTA"/>
    <property type="match status" value="1"/>
</dbReference>
<evidence type="ECO:0000256" key="8">
    <source>
        <dbReference type="ARBA" id="ARBA00023136"/>
    </source>
</evidence>
<keyword evidence="11" id="KW-1185">Reference proteome</keyword>
<dbReference type="GO" id="GO:0005524">
    <property type="term" value="F:ATP binding"/>
    <property type="evidence" value="ECO:0007669"/>
    <property type="project" value="UniProtKB-KW"/>
</dbReference>
<proteinExistence type="predicted"/>
<keyword evidence="7" id="KW-0406">Ion transport</keyword>
<dbReference type="SUPFAM" id="SSF52540">
    <property type="entry name" value="P-loop containing nucleoside triphosphate hydrolases"/>
    <property type="match status" value="1"/>
</dbReference>
<dbReference type="InterPro" id="IPR015853">
    <property type="entry name" value="ABC_transpr_FbpC"/>
</dbReference>
<dbReference type="SMART" id="SM00382">
    <property type="entry name" value="AAA"/>
    <property type="match status" value="1"/>
</dbReference>
<evidence type="ECO:0000313" key="11">
    <source>
        <dbReference type="Proteomes" id="UP000293036"/>
    </source>
</evidence>
<reference evidence="10 11" key="1">
    <citation type="submission" date="2019-02" db="EMBL/GenBank/DDBJ databases">
        <title>Arcanobacterium bovis sp. nov., isolated from the milk of a cow with mastitis.</title>
        <authorList>
            <person name="Sammra O."/>
            <person name="Foster G."/>
            <person name="Hassan A."/>
            <person name="Alssahen M."/>
            <person name="Laemmler C."/>
            <person name="Borowiak M."/>
            <person name="Malorny B."/>
            <person name="Abdulmawjood A."/>
        </authorList>
    </citation>
    <scope>NUCLEOTIDE SEQUENCE [LARGE SCALE GENOMIC DNA]</scope>
    <source>
        <strain evidence="10 11">C605018/01/1</strain>
    </source>
</reference>
<dbReference type="PROSITE" id="PS00211">
    <property type="entry name" value="ABC_TRANSPORTER_1"/>
    <property type="match status" value="1"/>
</dbReference>
<dbReference type="GO" id="GO:0016020">
    <property type="term" value="C:membrane"/>
    <property type="evidence" value="ECO:0007669"/>
    <property type="project" value="InterPro"/>
</dbReference>
<dbReference type="PANTHER" id="PTHR42781:SF4">
    <property type="entry name" value="SPERMIDINE_PUTRESCINE IMPORT ATP-BINDING PROTEIN POTA"/>
    <property type="match status" value="1"/>
</dbReference>
<name>A0A4V2KR57_9ACTO</name>
<evidence type="ECO:0000256" key="4">
    <source>
        <dbReference type="ARBA" id="ARBA00022741"/>
    </source>
</evidence>
<evidence type="ECO:0000256" key="3">
    <source>
        <dbReference type="ARBA" id="ARBA00022496"/>
    </source>
</evidence>
<evidence type="ECO:0000256" key="2">
    <source>
        <dbReference type="ARBA" id="ARBA00022475"/>
    </source>
</evidence>
<dbReference type="RefSeq" id="WP_131280875.1">
    <property type="nucleotide sequence ID" value="NZ_JBHSLR010000009.1"/>
</dbReference>
<dbReference type="CDD" id="cd03259">
    <property type="entry name" value="ABC_Carb_Solutes_like"/>
    <property type="match status" value="1"/>
</dbReference>
<dbReference type="InterPro" id="IPR050093">
    <property type="entry name" value="ABC_SmlMolc_Importer"/>
</dbReference>
<evidence type="ECO:0000256" key="6">
    <source>
        <dbReference type="ARBA" id="ARBA00023004"/>
    </source>
</evidence>
<dbReference type="PROSITE" id="PS50893">
    <property type="entry name" value="ABC_TRANSPORTER_2"/>
    <property type="match status" value="1"/>
</dbReference>
<dbReference type="OrthoDB" id="9802264at2"/>
<dbReference type="GO" id="GO:0016887">
    <property type="term" value="F:ATP hydrolysis activity"/>
    <property type="evidence" value="ECO:0007669"/>
    <property type="project" value="InterPro"/>
</dbReference>
<evidence type="ECO:0000259" key="9">
    <source>
        <dbReference type="PROSITE" id="PS50893"/>
    </source>
</evidence>
<dbReference type="Gene3D" id="3.40.50.300">
    <property type="entry name" value="P-loop containing nucleotide triphosphate hydrolases"/>
    <property type="match status" value="1"/>
</dbReference>
<accession>A0A4V2KR57</accession>
<dbReference type="GO" id="GO:0015408">
    <property type="term" value="F:ABC-type ferric iron transporter activity"/>
    <property type="evidence" value="ECO:0007669"/>
    <property type="project" value="InterPro"/>
</dbReference>
<dbReference type="Pfam" id="PF00005">
    <property type="entry name" value="ABC_tran"/>
    <property type="match status" value="1"/>
</dbReference>
<evidence type="ECO:0000256" key="1">
    <source>
        <dbReference type="ARBA" id="ARBA00022448"/>
    </source>
</evidence>